<dbReference type="Pfam" id="PF05327">
    <property type="entry name" value="RRN3"/>
    <property type="match status" value="1"/>
</dbReference>
<protein>
    <recommendedName>
        <fullName evidence="4">RNA polymerase I-specific transcription initiation factor RRN3-like</fullName>
    </recommendedName>
</protein>
<dbReference type="InterPro" id="IPR007991">
    <property type="entry name" value="RNA_pol_I_trans_ini_fac_RRN3"/>
</dbReference>
<dbReference type="Proteomes" id="UP000813462">
    <property type="component" value="Unassembled WGS sequence"/>
</dbReference>
<dbReference type="EMBL" id="JAEACU010000008">
    <property type="protein sequence ID" value="KAH7519801.1"/>
    <property type="molecule type" value="Genomic_DNA"/>
</dbReference>
<comment type="caution">
    <text evidence="2">The sequence shown here is derived from an EMBL/GenBank/DDBJ whole genome shotgun (WGS) entry which is preliminary data.</text>
</comment>
<gene>
    <name evidence="2" type="ORF">FEM48_Zijuj08G0075700</name>
</gene>
<evidence type="ECO:0000313" key="3">
    <source>
        <dbReference type="Proteomes" id="UP000813462"/>
    </source>
</evidence>
<dbReference type="GO" id="GO:0006361">
    <property type="term" value="P:transcription initiation at RNA polymerase I promoter"/>
    <property type="evidence" value="ECO:0007669"/>
    <property type="project" value="InterPro"/>
</dbReference>
<sequence length="552" mass="62477">MGVEIMNVEAEFHEMEEAVLSDKDVDFHVRDILKSVSLGDCDMYNQLVAVMHRKKRVAPDEVALLVASLKSLDEAVSCIDDQHGSLLASILGMNLWNHGSDVMDALLDLIVNLATTSGKYVDLCLEMLVGNFTPPSSFINILNHPRGITKKEQVLSRVHSTLGRITNLVPLATLRLSTLVIQKKPSHFSKEFILAMYVENMLRLESGDLGEYVRSAMLSSVVDLLIDLDLEIGWDDILHDDSSKGIFKMELEDIDETTDDELKGDIELPRELSRKSLGRNEHAEKLDSLMVLTFEYLESCEAGGRLTKVFEILLQSFQKTILPAYKSKFAQFVIFYSCALDPDNCGFRFANMLADIFFCNVRPQFERMMAVAYLASYLSRGRFLSTSVVVDMLKRLALKEGEGRPNAHNVFYSGCQAIMYVLCFRMRSFVDVLQLKSQLFVILTHQLSPLKVCLPTVVMEFLRQAKAASLFTISENFDFDDYLESELSRAFGGMERLDMFFPFDPCLLKRSDSFQEFDLDEFDGALNKMSITPKMSTRMPSRIRPSTSPESL</sequence>
<evidence type="ECO:0000256" key="1">
    <source>
        <dbReference type="ARBA" id="ARBA00010098"/>
    </source>
</evidence>
<accession>A0A978UXT5</accession>
<reference evidence="2" key="1">
    <citation type="journal article" date="2021" name="Front. Plant Sci.">
        <title>Chromosome-Scale Genome Assembly for Chinese Sour Jujube and Insights Into Its Genome Evolution and Domestication Signature.</title>
        <authorList>
            <person name="Shen L.-Y."/>
            <person name="Luo H."/>
            <person name="Wang X.-L."/>
            <person name="Wang X.-M."/>
            <person name="Qiu X.-J."/>
            <person name="Liu H."/>
            <person name="Zhou S.-S."/>
            <person name="Jia K.-H."/>
            <person name="Nie S."/>
            <person name="Bao Y.-T."/>
            <person name="Zhang R.-G."/>
            <person name="Yun Q.-Z."/>
            <person name="Chai Y.-H."/>
            <person name="Lu J.-Y."/>
            <person name="Li Y."/>
            <person name="Zhao S.-W."/>
            <person name="Mao J.-F."/>
            <person name="Jia S.-G."/>
            <person name="Mao Y.-M."/>
        </authorList>
    </citation>
    <scope>NUCLEOTIDE SEQUENCE</scope>
    <source>
        <strain evidence="2">AT0</strain>
        <tissue evidence="2">Leaf</tissue>
    </source>
</reference>
<evidence type="ECO:0000313" key="2">
    <source>
        <dbReference type="EMBL" id="KAH7519801.1"/>
    </source>
</evidence>
<dbReference type="GO" id="GO:0001042">
    <property type="term" value="F:RNA polymerase I core binding"/>
    <property type="evidence" value="ECO:0007669"/>
    <property type="project" value="TreeGrafter"/>
</dbReference>
<comment type="similarity">
    <text evidence="1">Belongs to the RRN3 family.</text>
</comment>
<dbReference type="AlphaFoldDB" id="A0A978UXT5"/>
<dbReference type="GO" id="GO:0005634">
    <property type="term" value="C:nucleus"/>
    <property type="evidence" value="ECO:0007669"/>
    <property type="project" value="TreeGrafter"/>
</dbReference>
<evidence type="ECO:0008006" key="4">
    <source>
        <dbReference type="Google" id="ProtNLM"/>
    </source>
</evidence>
<organism evidence="2 3">
    <name type="scientific">Ziziphus jujuba var. spinosa</name>
    <dbReference type="NCBI Taxonomy" id="714518"/>
    <lineage>
        <taxon>Eukaryota</taxon>
        <taxon>Viridiplantae</taxon>
        <taxon>Streptophyta</taxon>
        <taxon>Embryophyta</taxon>
        <taxon>Tracheophyta</taxon>
        <taxon>Spermatophyta</taxon>
        <taxon>Magnoliopsida</taxon>
        <taxon>eudicotyledons</taxon>
        <taxon>Gunneridae</taxon>
        <taxon>Pentapetalae</taxon>
        <taxon>rosids</taxon>
        <taxon>fabids</taxon>
        <taxon>Rosales</taxon>
        <taxon>Rhamnaceae</taxon>
        <taxon>Paliureae</taxon>
        <taxon>Ziziphus</taxon>
    </lineage>
</organism>
<name>A0A978UXT5_ZIZJJ</name>
<dbReference type="PANTHER" id="PTHR12790">
    <property type="entry name" value="TRANSCRIPTION INITIATION FACTOR IA RRN3"/>
    <property type="match status" value="1"/>
</dbReference>
<proteinExistence type="inferred from homology"/>
<dbReference type="GO" id="GO:0001181">
    <property type="term" value="F:RNA polymerase I general transcription initiation factor activity"/>
    <property type="evidence" value="ECO:0007669"/>
    <property type="project" value="InterPro"/>
</dbReference>
<dbReference type="PANTHER" id="PTHR12790:SF0">
    <property type="entry name" value="RNA POLYMERASE I-SPECIFIC TRANSCRIPTION INITIATION FACTOR RRN3-RELATED"/>
    <property type="match status" value="1"/>
</dbReference>